<feature type="domain" description="DUF3817" evidence="7">
    <location>
        <begin position="19"/>
        <end position="104"/>
    </location>
</feature>
<dbReference type="RefSeq" id="WP_229721349.1">
    <property type="nucleotide sequence ID" value="NZ_BMCK01000001.1"/>
</dbReference>
<feature type="transmembrane region" description="Helical" evidence="6">
    <location>
        <begin position="49"/>
        <end position="74"/>
    </location>
</feature>
<evidence type="ECO:0000256" key="5">
    <source>
        <dbReference type="ARBA" id="ARBA00023136"/>
    </source>
</evidence>
<evidence type="ECO:0000256" key="1">
    <source>
        <dbReference type="ARBA" id="ARBA00004651"/>
    </source>
</evidence>
<keyword evidence="3 6" id="KW-0812">Transmembrane</keyword>
<feature type="transmembrane region" description="Helical" evidence="6">
    <location>
        <begin position="136"/>
        <end position="157"/>
    </location>
</feature>
<protein>
    <submittedName>
        <fullName evidence="8">Membrane protein</fullName>
    </submittedName>
</protein>
<dbReference type="PANTHER" id="PTHR40077">
    <property type="entry name" value="MEMBRANE PROTEIN-RELATED"/>
    <property type="match status" value="1"/>
</dbReference>
<dbReference type="Pfam" id="PF12823">
    <property type="entry name" value="DUF3817"/>
    <property type="match status" value="1"/>
</dbReference>
<name>A0ABQ1PYV1_9ACTN</name>
<evidence type="ECO:0000256" key="2">
    <source>
        <dbReference type="ARBA" id="ARBA00022475"/>
    </source>
</evidence>
<organism evidence="8 9">
    <name type="scientific">Nocardioides daphniae</name>
    <dbReference type="NCBI Taxonomy" id="402297"/>
    <lineage>
        <taxon>Bacteria</taxon>
        <taxon>Bacillati</taxon>
        <taxon>Actinomycetota</taxon>
        <taxon>Actinomycetes</taxon>
        <taxon>Propionibacteriales</taxon>
        <taxon>Nocardioidaceae</taxon>
        <taxon>Nocardioides</taxon>
    </lineage>
</organism>
<evidence type="ECO:0000256" key="3">
    <source>
        <dbReference type="ARBA" id="ARBA00022692"/>
    </source>
</evidence>
<dbReference type="NCBIfam" id="TIGR03954">
    <property type="entry name" value="integ_memb_HG"/>
    <property type="match status" value="1"/>
</dbReference>
<keyword evidence="2" id="KW-1003">Cell membrane</keyword>
<comment type="subcellular location">
    <subcellularLocation>
        <location evidence="1">Cell membrane</location>
        <topology evidence="1">Multi-pass membrane protein</topology>
    </subcellularLocation>
</comment>
<evidence type="ECO:0000256" key="6">
    <source>
        <dbReference type="SAM" id="Phobius"/>
    </source>
</evidence>
<feature type="transmembrane region" description="Helical" evidence="6">
    <location>
        <begin position="19"/>
        <end position="40"/>
    </location>
</feature>
<sequence>MTRTTTAAATTTTVTPRRFFLWISRAEAVTWSLLLLGLFLKYGTETTDLAVRVFGMAHGVVFIAYCLTNGLLWVDQKWKFGQLVLGVLCAIPPFVTLWFDHHAEKKNLVSDEWRLREQEPRSILEKAAAFVIRKPVLGVVIGVVAVIVLTGVALLIGPPGGEH</sequence>
<keyword evidence="5 6" id="KW-0472">Membrane</keyword>
<evidence type="ECO:0000313" key="9">
    <source>
        <dbReference type="Proteomes" id="UP000630594"/>
    </source>
</evidence>
<dbReference type="EMBL" id="BMCK01000001">
    <property type="protein sequence ID" value="GGD07957.1"/>
    <property type="molecule type" value="Genomic_DNA"/>
</dbReference>
<gene>
    <name evidence="8" type="ORF">GCM10007231_03400</name>
</gene>
<keyword evidence="9" id="KW-1185">Reference proteome</keyword>
<evidence type="ECO:0000313" key="8">
    <source>
        <dbReference type="EMBL" id="GGD07957.1"/>
    </source>
</evidence>
<comment type="caution">
    <text evidence="8">The sequence shown here is derived from an EMBL/GenBank/DDBJ whole genome shotgun (WGS) entry which is preliminary data.</text>
</comment>
<accession>A0ABQ1PYV1</accession>
<dbReference type="InterPro" id="IPR023845">
    <property type="entry name" value="DUF3817_TM"/>
</dbReference>
<keyword evidence="4 6" id="KW-1133">Transmembrane helix</keyword>
<dbReference type="Proteomes" id="UP000630594">
    <property type="component" value="Unassembled WGS sequence"/>
</dbReference>
<reference evidence="9" key="1">
    <citation type="journal article" date="2019" name="Int. J. Syst. Evol. Microbiol.">
        <title>The Global Catalogue of Microorganisms (GCM) 10K type strain sequencing project: providing services to taxonomists for standard genome sequencing and annotation.</title>
        <authorList>
            <consortium name="The Broad Institute Genomics Platform"/>
            <consortium name="The Broad Institute Genome Sequencing Center for Infectious Disease"/>
            <person name="Wu L."/>
            <person name="Ma J."/>
        </authorList>
    </citation>
    <scope>NUCLEOTIDE SEQUENCE [LARGE SCALE GENOMIC DNA]</scope>
    <source>
        <strain evidence="9">CCM 7403</strain>
    </source>
</reference>
<proteinExistence type="predicted"/>
<dbReference type="PANTHER" id="PTHR40077:SF1">
    <property type="entry name" value="MEMBRANE PROTEIN"/>
    <property type="match status" value="1"/>
</dbReference>
<evidence type="ECO:0000259" key="7">
    <source>
        <dbReference type="Pfam" id="PF12823"/>
    </source>
</evidence>
<evidence type="ECO:0000256" key="4">
    <source>
        <dbReference type="ARBA" id="ARBA00022989"/>
    </source>
</evidence>